<sequence length="66" mass="7370">MMKSLFILMFSLFIGANFYVAWRVWTLVPFGLLGRVLSVSAILLALGCLFIYLSGVIEQLPMDLAV</sequence>
<accession>A0A1G7C7H1</accession>
<keyword evidence="1" id="KW-1133">Transmembrane helix</keyword>
<evidence type="ECO:0000313" key="2">
    <source>
        <dbReference type="EMBL" id="SDE35324.1"/>
    </source>
</evidence>
<dbReference type="STRING" id="1071918.SAMN05421544_10781"/>
<evidence type="ECO:0000256" key="1">
    <source>
        <dbReference type="SAM" id="Phobius"/>
    </source>
</evidence>
<evidence type="ECO:0000313" key="3">
    <source>
        <dbReference type="Proteomes" id="UP000198517"/>
    </source>
</evidence>
<feature type="transmembrane region" description="Helical" evidence="1">
    <location>
        <begin position="33"/>
        <end position="53"/>
    </location>
</feature>
<protein>
    <submittedName>
        <fullName evidence="2">Uncharacterized protein</fullName>
    </submittedName>
</protein>
<keyword evidence="1" id="KW-0472">Membrane</keyword>
<dbReference type="Proteomes" id="UP000198517">
    <property type="component" value="Unassembled WGS sequence"/>
</dbReference>
<keyword evidence="1" id="KW-0812">Transmembrane</keyword>
<gene>
    <name evidence="2" type="ORF">SAMN05421544_10781</name>
</gene>
<reference evidence="2 3" key="1">
    <citation type="submission" date="2016-10" db="EMBL/GenBank/DDBJ databases">
        <authorList>
            <person name="de Groot N.N."/>
        </authorList>
    </citation>
    <scope>NUCLEOTIDE SEQUENCE [LARGE SCALE GENOMIC DNA]</scope>
    <source>
        <strain evidence="2 3">DSM 24015</strain>
    </source>
</reference>
<dbReference type="RefSeq" id="WP_221403651.1">
    <property type="nucleotide sequence ID" value="NZ_FNAS01000007.1"/>
</dbReference>
<organism evidence="2 3">
    <name type="scientific">Riemerella columbipharyngis</name>
    <dbReference type="NCBI Taxonomy" id="1071918"/>
    <lineage>
        <taxon>Bacteria</taxon>
        <taxon>Pseudomonadati</taxon>
        <taxon>Bacteroidota</taxon>
        <taxon>Flavobacteriia</taxon>
        <taxon>Flavobacteriales</taxon>
        <taxon>Weeksellaceae</taxon>
        <taxon>Riemerella</taxon>
    </lineage>
</organism>
<dbReference type="EMBL" id="FNAS01000007">
    <property type="protein sequence ID" value="SDE35324.1"/>
    <property type="molecule type" value="Genomic_DNA"/>
</dbReference>
<proteinExistence type="predicted"/>
<keyword evidence="3" id="KW-1185">Reference proteome</keyword>
<name>A0A1G7C7H1_9FLAO</name>
<dbReference type="AlphaFoldDB" id="A0A1G7C7H1"/>